<evidence type="ECO:0000313" key="2">
    <source>
        <dbReference type="EMBL" id="GJS50153.1"/>
    </source>
</evidence>
<dbReference type="EMBL" id="BQNB010008495">
    <property type="protein sequence ID" value="GJS50153.1"/>
    <property type="molecule type" value="Genomic_DNA"/>
</dbReference>
<feature type="compositionally biased region" description="Basic residues" evidence="1">
    <location>
        <begin position="54"/>
        <end position="64"/>
    </location>
</feature>
<comment type="caution">
    <text evidence="2">The sequence shown here is derived from an EMBL/GenBank/DDBJ whole genome shotgun (WGS) entry which is preliminary data.</text>
</comment>
<reference evidence="2" key="1">
    <citation type="journal article" date="2022" name="Int. J. Mol. Sci.">
        <title>Draft Genome of Tanacetum Coccineum: Genomic Comparison of Closely Related Tanacetum-Family Plants.</title>
        <authorList>
            <person name="Yamashiro T."/>
            <person name="Shiraishi A."/>
            <person name="Nakayama K."/>
            <person name="Satake H."/>
        </authorList>
    </citation>
    <scope>NUCLEOTIDE SEQUENCE</scope>
</reference>
<dbReference type="Proteomes" id="UP001151760">
    <property type="component" value="Unassembled WGS sequence"/>
</dbReference>
<proteinExistence type="predicted"/>
<sequence>MEYSKYLGAAEECSSSESGWTMYIVSPMYENSYNIFHGYDHGHGHRSGYDHSHGDHRHGHGHVHGHVDDGIDKSYGDYSIYHNEDSDDSMCLMIHSRPSCRESSVEVQETKVDQRRESKHALIQKASGE</sequence>
<feature type="compositionally biased region" description="Basic and acidic residues" evidence="1">
    <location>
        <begin position="102"/>
        <end position="120"/>
    </location>
</feature>
<keyword evidence="3" id="KW-1185">Reference proteome</keyword>
<evidence type="ECO:0000256" key="1">
    <source>
        <dbReference type="SAM" id="MobiDB-lite"/>
    </source>
</evidence>
<reference evidence="2" key="2">
    <citation type="submission" date="2022-01" db="EMBL/GenBank/DDBJ databases">
        <authorList>
            <person name="Yamashiro T."/>
            <person name="Shiraishi A."/>
            <person name="Satake H."/>
            <person name="Nakayama K."/>
        </authorList>
    </citation>
    <scope>NUCLEOTIDE SEQUENCE</scope>
</reference>
<feature type="region of interest" description="Disordered" evidence="1">
    <location>
        <begin position="102"/>
        <end position="129"/>
    </location>
</feature>
<accession>A0ABQ4WBG1</accession>
<evidence type="ECO:0000313" key="3">
    <source>
        <dbReference type="Proteomes" id="UP001151760"/>
    </source>
</evidence>
<name>A0ABQ4WBG1_9ASTR</name>
<feature type="region of interest" description="Disordered" evidence="1">
    <location>
        <begin position="45"/>
        <end position="68"/>
    </location>
</feature>
<organism evidence="2 3">
    <name type="scientific">Tanacetum coccineum</name>
    <dbReference type="NCBI Taxonomy" id="301880"/>
    <lineage>
        <taxon>Eukaryota</taxon>
        <taxon>Viridiplantae</taxon>
        <taxon>Streptophyta</taxon>
        <taxon>Embryophyta</taxon>
        <taxon>Tracheophyta</taxon>
        <taxon>Spermatophyta</taxon>
        <taxon>Magnoliopsida</taxon>
        <taxon>eudicotyledons</taxon>
        <taxon>Gunneridae</taxon>
        <taxon>Pentapetalae</taxon>
        <taxon>asterids</taxon>
        <taxon>campanulids</taxon>
        <taxon>Asterales</taxon>
        <taxon>Asteraceae</taxon>
        <taxon>Asteroideae</taxon>
        <taxon>Anthemideae</taxon>
        <taxon>Anthemidinae</taxon>
        <taxon>Tanacetum</taxon>
    </lineage>
</organism>
<gene>
    <name evidence="2" type="ORF">Tco_0600274</name>
</gene>
<protein>
    <submittedName>
        <fullName evidence="2">Uncharacterized protein</fullName>
    </submittedName>
</protein>